<dbReference type="EMBL" id="MN739375">
    <property type="protein sequence ID" value="QHT01508.1"/>
    <property type="molecule type" value="Genomic_DNA"/>
</dbReference>
<protein>
    <submittedName>
        <fullName evidence="1">Uncharacterized protein</fullName>
    </submittedName>
</protein>
<dbReference type="AlphaFoldDB" id="A0A6C0CA91"/>
<reference evidence="1" key="1">
    <citation type="journal article" date="2020" name="Nature">
        <title>Giant virus diversity and host interactions through global metagenomics.</title>
        <authorList>
            <person name="Schulz F."/>
            <person name="Roux S."/>
            <person name="Paez-Espino D."/>
            <person name="Jungbluth S."/>
            <person name="Walsh D.A."/>
            <person name="Denef V.J."/>
            <person name="McMahon K.D."/>
            <person name="Konstantinidis K.T."/>
            <person name="Eloe-Fadrosh E.A."/>
            <person name="Kyrpides N.C."/>
            <person name="Woyke T."/>
        </authorList>
    </citation>
    <scope>NUCLEOTIDE SEQUENCE</scope>
    <source>
        <strain evidence="1">GVMAG-M-3300020192-26</strain>
    </source>
</reference>
<sequence>MYKYWIIQCYWQEICIAGSFECTNICLFNVTGKRNALSGVLNMQIFVYSTLLARELHCLEF</sequence>
<evidence type="ECO:0000313" key="1">
    <source>
        <dbReference type="EMBL" id="QHT01508.1"/>
    </source>
</evidence>
<organism evidence="1">
    <name type="scientific">viral metagenome</name>
    <dbReference type="NCBI Taxonomy" id="1070528"/>
    <lineage>
        <taxon>unclassified sequences</taxon>
        <taxon>metagenomes</taxon>
        <taxon>organismal metagenomes</taxon>
    </lineage>
</organism>
<name>A0A6C0CA91_9ZZZZ</name>
<accession>A0A6C0CA91</accession>
<proteinExistence type="predicted"/>